<keyword evidence="8 15" id="KW-0675">Receptor</keyword>
<dbReference type="InterPro" id="IPR000531">
    <property type="entry name" value="Beta-barrel_TonB"/>
</dbReference>
<dbReference type="InterPro" id="IPR039426">
    <property type="entry name" value="TonB-dep_rcpt-like"/>
</dbReference>
<dbReference type="RefSeq" id="WP_285233202.1">
    <property type="nucleotide sequence ID" value="NZ_CP116346.1"/>
</dbReference>
<keyword evidence="6 11" id="KW-0798">TonB box</keyword>
<dbReference type="InterPro" id="IPR036942">
    <property type="entry name" value="Beta-barrel_TonB_sf"/>
</dbReference>
<dbReference type="Gene3D" id="2.40.170.20">
    <property type="entry name" value="TonB-dependent receptor, beta-barrel domain"/>
    <property type="match status" value="1"/>
</dbReference>
<keyword evidence="9 10" id="KW-0998">Cell outer membrane</keyword>
<sequence length="979" mass="105671">MKPNKLFALLAAAGLASLAHGAEGENKLERVEVTGSSIKRINAETASPVQVIDAKQIEAMGAKTLQEILSNLPANMPALEDSRSMFTGTDGASQANLRGLGAYATLVLLNGRRLSPYGAPDGFQYLFVNIDALPAAAIERMEVLTDGASAIYGSDAVAGVINVITKKSYQGLEMSVSTEKAPHVGAYGEHSASAVFGFGDLARDKFNIYGSVNLFKRDPVYPSDDYDKFPAGFYVDNPAYIKNFRITEGSQPGQLNPGTQFVFDSKGARRGMALPGCTSIVTTGSNTSCAINTLPYALAHKPESERATLYLSGRYEFSPALEAFADLSYTQIDMRSHNTPRAFNSGSTSNWYSRDTGTKLNSFSIPYLGPNNVYNKLSPELKGVMGGVAGMTYTPLDEPGHFGQRNTDNNYRALAGLRGSLGEWDFETALALGGSHSVLYQTTNISKTGFEKAFGPITIDPGTGRRIIADNPAYQFGVISEKNAALLREAFPTFDIQSWTRLASWDAKVEGSVYKLPAGDVRAAFGASLMREEIYTPGNAAAAAGDITQQGGSWFKGERNVAGVFAEAIAPLTKDLELDAALRLDKYPNFGANLAPKLGLKFRATPELLLRGTYSEGYRAPNLAESGNGGVFAQTVVKDDTRCAETNAIAQLLRKSSVAAEVTRGNELFNTQCANGTVVGGVTAPNKDLKPETAKISTFGFVFQPTRDLDLSADYWFVYRRNEIIREDFHTTFLAATAKYGPGLVGAPNAFRNTISDADRAVMAEVAAMCANPANAAACAGKLPGYTVGNLAGVITNYTNRGRTLTDGFDIDAQARFSLQSWGKLKLGTRLTIANRTTFNAEDADGWAPNFVGYAGTPKLRANFSADWAYGDVVTSLFVNYTGGHKWDYDPRYISYDAQSCEDNGGALTAAQCAKGTPSYTTVNLNLAWTPTKDLKLGFNVKNLFNKQPYYDPNGWEGFDHRFNIFGRIFSISADYKFK</sequence>
<accession>A0AA95SN39</accession>
<dbReference type="InterPro" id="IPR037066">
    <property type="entry name" value="Plug_dom_sf"/>
</dbReference>
<dbReference type="KEGG" id="pais:PFX98_00475"/>
<evidence type="ECO:0000256" key="6">
    <source>
        <dbReference type="ARBA" id="ARBA00023077"/>
    </source>
</evidence>
<proteinExistence type="inferred from homology"/>
<dbReference type="InterPro" id="IPR012910">
    <property type="entry name" value="Plug_dom"/>
</dbReference>
<feature type="chain" id="PRO_5041664818" evidence="12">
    <location>
        <begin position="22"/>
        <end position="979"/>
    </location>
</feature>
<protein>
    <submittedName>
        <fullName evidence="15">TonB-dependent receptor</fullName>
    </submittedName>
</protein>
<keyword evidence="16" id="KW-1185">Reference proteome</keyword>
<dbReference type="AlphaFoldDB" id="A0AA95SN39"/>
<feature type="domain" description="TonB-dependent receptor-like beta-barrel" evidence="13">
    <location>
        <begin position="355"/>
        <end position="944"/>
    </location>
</feature>
<evidence type="ECO:0000256" key="4">
    <source>
        <dbReference type="ARBA" id="ARBA00022452"/>
    </source>
</evidence>
<gene>
    <name evidence="15" type="ORF">PFX98_00475</name>
</gene>
<evidence type="ECO:0000256" key="3">
    <source>
        <dbReference type="ARBA" id="ARBA00022448"/>
    </source>
</evidence>
<evidence type="ECO:0000259" key="14">
    <source>
        <dbReference type="Pfam" id="PF07715"/>
    </source>
</evidence>
<reference evidence="15" key="1">
    <citation type="submission" date="2023-01" db="EMBL/GenBank/DDBJ databases">
        <title>Whole genome sequence of Paucibacter sp. S2-9 isolated from pond sediment.</title>
        <authorList>
            <person name="Jung J.Y."/>
        </authorList>
    </citation>
    <scope>NUCLEOTIDE SEQUENCE</scope>
    <source>
        <strain evidence="15">S2-9</strain>
    </source>
</reference>
<evidence type="ECO:0000256" key="11">
    <source>
        <dbReference type="RuleBase" id="RU003357"/>
    </source>
</evidence>
<dbReference type="SUPFAM" id="SSF56935">
    <property type="entry name" value="Porins"/>
    <property type="match status" value="1"/>
</dbReference>
<keyword evidence="12" id="KW-0732">Signal</keyword>
<evidence type="ECO:0000256" key="7">
    <source>
        <dbReference type="ARBA" id="ARBA00023136"/>
    </source>
</evidence>
<keyword evidence="5 10" id="KW-0812">Transmembrane</keyword>
<evidence type="ECO:0000313" key="15">
    <source>
        <dbReference type="EMBL" id="WIT12112.1"/>
    </source>
</evidence>
<organism evidence="15 16">
    <name type="scientific">Paucibacter sediminis</name>
    <dbReference type="NCBI Taxonomy" id="3019553"/>
    <lineage>
        <taxon>Bacteria</taxon>
        <taxon>Pseudomonadati</taxon>
        <taxon>Pseudomonadota</taxon>
        <taxon>Betaproteobacteria</taxon>
        <taxon>Burkholderiales</taxon>
        <taxon>Sphaerotilaceae</taxon>
        <taxon>Roseateles</taxon>
    </lineage>
</organism>
<name>A0AA95SN39_9BURK</name>
<evidence type="ECO:0000256" key="10">
    <source>
        <dbReference type="PROSITE-ProRule" id="PRU01360"/>
    </source>
</evidence>
<dbReference type="PANTHER" id="PTHR47234:SF2">
    <property type="entry name" value="TONB-DEPENDENT RECEPTOR"/>
    <property type="match status" value="1"/>
</dbReference>
<dbReference type="Gene3D" id="2.170.130.10">
    <property type="entry name" value="TonB-dependent receptor, plug domain"/>
    <property type="match status" value="1"/>
</dbReference>
<dbReference type="Pfam" id="PF07715">
    <property type="entry name" value="Plug"/>
    <property type="match status" value="1"/>
</dbReference>
<evidence type="ECO:0000256" key="9">
    <source>
        <dbReference type="ARBA" id="ARBA00023237"/>
    </source>
</evidence>
<comment type="similarity">
    <text evidence="2 10 11">Belongs to the TonB-dependent receptor family.</text>
</comment>
<keyword evidence="7 10" id="KW-0472">Membrane</keyword>
<dbReference type="EMBL" id="CP116346">
    <property type="protein sequence ID" value="WIT12112.1"/>
    <property type="molecule type" value="Genomic_DNA"/>
</dbReference>
<evidence type="ECO:0000256" key="8">
    <source>
        <dbReference type="ARBA" id="ARBA00023170"/>
    </source>
</evidence>
<comment type="subcellular location">
    <subcellularLocation>
        <location evidence="1 10">Cell outer membrane</location>
        <topology evidence="1 10">Multi-pass membrane protein</topology>
    </subcellularLocation>
</comment>
<dbReference type="Proteomes" id="UP001177769">
    <property type="component" value="Chromosome"/>
</dbReference>
<evidence type="ECO:0000256" key="12">
    <source>
        <dbReference type="SAM" id="SignalP"/>
    </source>
</evidence>
<dbReference type="PANTHER" id="PTHR47234">
    <property type="match status" value="1"/>
</dbReference>
<evidence type="ECO:0000313" key="16">
    <source>
        <dbReference type="Proteomes" id="UP001177769"/>
    </source>
</evidence>
<keyword evidence="3 10" id="KW-0813">Transport</keyword>
<evidence type="ECO:0000259" key="13">
    <source>
        <dbReference type="Pfam" id="PF00593"/>
    </source>
</evidence>
<dbReference type="PROSITE" id="PS52016">
    <property type="entry name" value="TONB_DEPENDENT_REC_3"/>
    <property type="match status" value="1"/>
</dbReference>
<dbReference type="GO" id="GO:0009279">
    <property type="term" value="C:cell outer membrane"/>
    <property type="evidence" value="ECO:0007669"/>
    <property type="project" value="UniProtKB-SubCell"/>
</dbReference>
<feature type="signal peptide" evidence="12">
    <location>
        <begin position="1"/>
        <end position="21"/>
    </location>
</feature>
<evidence type="ECO:0000256" key="2">
    <source>
        <dbReference type="ARBA" id="ARBA00009810"/>
    </source>
</evidence>
<evidence type="ECO:0000256" key="5">
    <source>
        <dbReference type="ARBA" id="ARBA00022692"/>
    </source>
</evidence>
<keyword evidence="4 10" id="KW-1134">Transmembrane beta strand</keyword>
<evidence type="ECO:0000256" key="1">
    <source>
        <dbReference type="ARBA" id="ARBA00004571"/>
    </source>
</evidence>
<dbReference type="Pfam" id="PF00593">
    <property type="entry name" value="TonB_dep_Rec_b-barrel"/>
    <property type="match status" value="1"/>
</dbReference>
<feature type="domain" description="TonB-dependent receptor plug" evidence="14">
    <location>
        <begin position="44"/>
        <end position="160"/>
    </location>
</feature>